<keyword evidence="1" id="KW-1133">Transmembrane helix</keyword>
<keyword evidence="1" id="KW-0472">Membrane</keyword>
<evidence type="ECO:0000313" key="5">
    <source>
        <dbReference type="Proteomes" id="UP000232533"/>
    </source>
</evidence>
<gene>
    <name evidence="3" type="ORF">APR40_07165</name>
    <name evidence="2" type="ORF">BHS39_07170</name>
</gene>
<dbReference type="RefSeq" id="WP_070052752.1">
    <property type="nucleotide sequence ID" value="NZ_FVZF01000010.1"/>
</dbReference>
<dbReference type="EMBL" id="LKTR01000004">
    <property type="protein sequence ID" value="PKD21203.1"/>
    <property type="molecule type" value="Genomic_DNA"/>
</dbReference>
<feature type="transmembrane region" description="Helical" evidence="1">
    <location>
        <begin position="39"/>
        <end position="58"/>
    </location>
</feature>
<evidence type="ECO:0000313" key="4">
    <source>
        <dbReference type="Proteomes" id="UP000176009"/>
    </source>
</evidence>
<keyword evidence="4" id="KW-1185">Reference proteome</keyword>
<dbReference type="Proteomes" id="UP000176009">
    <property type="component" value="Unassembled WGS sequence"/>
</dbReference>
<protein>
    <submittedName>
        <fullName evidence="3">Uncharacterized protein</fullName>
    </submittedName>
</protein>
<accession>A0A2N0U2H1</accession>
<organism evidence="3 5">
    <name type="scientific">Salegentibacter salarius</name>
    <dbReference type="NCBI Taxonomy" id="435906"/>
    <lineage>
        <taxon>Bacteria</taxon>
        <taxon>Pseudomonadati</taxon>
        <taxon>Bacteroidota</taxon>
        <taxon>Flavobacteriia</taxon>
        <taxon>Flavobacteriales</taxon>
        <taxon>Flavobacteriaceae</taxon>
        <taxon>Salegentibacter</taxon>
    </lineage>
</organism>
<evidence type="ECO:0000313" key="3">
    <source>
        <dbReference type="EMBL" id="PKD21203.1"/>
    </source>
</evidence>
<evidence type="ECO:0000256" key="1">
    <source>
        <dbReference type="SAM" id="Phobius"/>
    </source>
</evidence>
<dbReference type="OrthoDB" id="9786534at2"/>
<proteinExistence type="predicted"/>
<dbReference type="EMBL" id="MJBR01000002">
    <property type="protein sequence ID" value="OEY73741.1"/>
    <property type="molecule type" value="Genomic_DNA"/>
</dbReference>
<sequence>MRIALSIVIIIHGIIHLFGFLKTFGFSEFNAISQPISKTFGILWLIAFLLFAVTLSLYLSYYRYWWIIAILAVILSQFLIISYWSDSKFGTILNLLILAAALIGFSTVSFQKKVTTEVSDLFTKSEKSGKIILTEQMLKGLLQKTVIVYHLGRIKLNHLGRGKVNHCSRMKVSH</sequence>
<name>A0A2N0U2H1_9FLAO</name>
<feature type="transmembrane region" description="Helical" evidence="1">
    <location>
        <begin position="64"/>
        <end position="84"/>
    </location>
</feature>
<reference evidence="3 5" key="1">
    <citation type="submission" date="2015-10" db="EMBL/GenBank/DDBJ databases">
        <title>Draft genome sequence of Salegentibacter salinarum KCTC 12975.</title>
        <authorList>
            <person name="Lin W."/>
            <person name="Zheng Q."/>
        </authorList>
    </citation>
    <scope>NUCLEOTIDE SEQUENCE [LARGE SCALE GENOMIC DNA]</scope>
    <source>
        <strain evidence="3 5">KCTC 12974</strain>
    </source>
</reference>
<keyword evidence="1" id="KW-0812">Transmembrane</keyword>
<comment type="caution">
    <text evidence="3">The sequence shown here is derived from an EMBL/GenBank/DDBJ whole genome shotgun (WGS) entry which is preliminary data.</text>
</comment>
<evidence type="ECO:0000313" key="2">
    <source>
        <dbReference type="EMBL" id="OEY73741.1"/>
    </source>
</evidence>
<feature type="transmembrane region" description="Helical" evidence="1">
    <location>
        <begin position="6"/>
        <end position="27"/>
    </location>
</feature>
<reference evidence="2 4" key="2">
    <citation type="submission" date="2016-09" db="EMBL/GenBank/DDBJ databases">
        <title>Genome Sequence of Salegentibacter salarius,Isolated from a Marine Solar Saltern of the Yellow Sea in South Korea.</title>
        <authorList>
            <person name="Zheng Q."/>
            <person name="Liu Y."/>
        </authorList>
    </citation>
    <scope>NUCLEOTIDE SEQUENCE [LARGE SCALE GENOMIC DNA]</scope>
    <source>
        <strain evidence="2 4">KCTC 12974</strain>
    </source>
</reference>
<dbReference type="AlphaFoldDB" id="A0A2N0U2H1"/>
<dbReference type="Proteomes" id="UP000232533">
    <property type="component" value="Unassembled WGS sequence"/>
</dbReference>
<feature type="transmembrane region" description="Helical" evidence="1">
    <location>
        <begin position="91"/>
        <end position="110"/>
    </location>
</feature>